<evidence type="ECO:0000313" key="2">
    <source>
        <dbReference type="EMBL" id="KAH7161816.1"/>
    </source>
</evidence>
<dbReference type="GO" id="GO:0004000">
    <property type="term" value="F:adenosine deaminase activity"/>
    <property type="evidence" value="ECO:0007669"/>
    <property type="project" value="TreeGrafter"/>
</dbReference>
<reference evidence="2" key="1">
    <citation type="journal article" date="2021" name="Nat. Commun.">
        <title>Genetic determinants of endophytism in the Arabidopsis root mycobiome.</title>
        <authorList>
            <person name="Mesny F."/>
            <person name="Miyauchi S."/>
            <person name="Thiergart T."/>
            <person name="Pickel B."/>
            <person name="Atanasova L."/>
            <person name="Karlsson M."/>
            <person name="Huettel B."/>
            <person name="Barry K.W."/>
            <person name="Haridas S."/>
            <person name="Chen C."/>
            <person name="Bauer D."/>
            <person name="Andreopoulos W."/>
            <person name="Pangilinan J."/>
            <person name="LaButti K."/>
            <person name="Riley R."/>
            <person name="Lipzen A."/>
            <person name="Clum A."/>
            <person name="Drula E."/>
            <person name="Henrissat B."/>
            <person name="Kohler A."/>
            <person name="Grigoriev I.V."/>
            <person name="Martin F.M."/>
            <person name="Hacquard S."/>
        </authorList>
    </citation>
    <scope>NUCLEOTIDE SEQUENCE</scope>
    <source>
        <strain evidence="2">MPI-CAGE-AT-0147</strain>
    </source>
</reference>
<protein>
    <recommendedName>
        <fullName evidence="4">Adenosine deaminase domain-containing protein</fullName>
    </recommendedName>
</protein>
<gene>
    <name evidence="2" type="ORF">EDB81DRAFT_840058</name>
</gene>
<feature type="chain" id="PRO_5040147449" description="Adenosine deaminase domain-containing protein" evidence="1">
    <location>
        <begin position="21"/>
        <end position="400"/>
    </location>
</feature>
<evidence type="ECO:0000313" key="3">
    <source>
        <dbReference type="Proteomes" id="UP000738349"/>
    </source>
</evidence>
<evidence type="ECO:0008006" key="4">
    <source>
        <dbReference type="Google" id="ProtNLM"/>
    </source>
</evidence>
<name>A0A9P9JHM6_9HYPO</name>
<keyword evidence="3" id="KW-1185">Reference proteome</keyword>
<organism evidence="2 3">
    <name type="scientific">Dactylonectria macrodidyma</name>
    <dbReference type="NCBI Taxonomy" id="307937"/>
    <lineage>
        <taxon>Eukaryota</taxon>
        <taxon>Fungi</taxon>
        <taxon>Dikarya</taxon>
        <taxon>Ascomycota</taxon>
        <taxon>Pezizomycotina</taxon>
        <taxon>Sordariomycetes</taxon>
        <taxon>Hypocreomycetidae</taxon>
        <taxon>Hypocreales</taxon>
        <taxon>Nectriaceae</taxon>
        <taxon>Dactylonectria</taxon>
    </lineage>
</organism>
<keyword evidence="1" id="KW-0732">Signal</keyword>
<dbReference type="AlphaFoldDB" id="A0A9P9JHM6"/>
<dbReference type="InterPro" id="IPR032466">
    <property type="entry name" value="Metal_Hydrolase"/>
</dbReference>
<dbReference type="PANTHER" id="PTHR11409">
    <property type="entry name" value="ADENOSINE DEAMINASE"/>
    <property type="match status" value="1"/>
</dbReference>
<dbReference type="Proteomes" id="UP000738349">
    <property type="component" value="Unassembled WGS sequence"/>
</dbReference>
<comment type="caution">
    <text evidence="2">The sequence shown here is derived from an EMBL/GenBank/DDBJ whole genome shotgun (WGS) entry which is preliminary data.</text>
</comment>
<proteinExistence type="predicted"/>
<dbReference type="GO" id="GO:0006154">
    <property type="term" value="P:adenosine catabolic process"/>
    <property type="evidence" value="ECO:0007669"/>
    <property type="project" value="TreeGrafter"/>
</dbReference>
<dbReference type="EMBL" id="JAGMUV010000004">
    <property type="protein sequence ID" value="KAH7161816.1"/>
    <property type="molecule type" value="Genomic_DNA"/>
</dbReference>
<dbReference type="OrthoDB" id="7202371at2759"/>
<accession>A0A9P9JHM6</accession>
<dbReference type="Gene3D" id="3.20.20.140">
    <property type="entry name" value="Metal-dependent hydrolases"/>
    <property type="match status" value="1"/>
</dbReference>
<dbReference type="InterPro" id="IPR006330">
    <property type="entry name" value="Ado/ade_deaminase"/>
</dbReference>
<evidence type="ECO:0000256" key="1">
    <source>
        <dbReference type="SAM" id="SignalP"/>
    </source>
</evidence>
<sequence length="400" mass="44683">MFLSTLVITLALAESSIAHAWNTIPRTGSIIVQEHVRARAALTSLERRPRQDQPFRATLSAVAKKADAIVHAIRTDRFAGQIFPSARPCISETQFWKIVKRYPKGALLHTHLMAMLPFEALLETVVHTEGMSIYASQNVATEGGRWNASITFSHHNTTILEGLSIDSFFYMFASLVDDGISWMEIRIGYASGMLVHQGDESPNPDLEFWWQVMKEEITRFQATEKGKDFLGARVIWSDYRGNGQASLIESMKTALGRNVEFPELFSGYDVIGREELGRTLTNMTPELLWFQDQAADMTLLLSTRRIGHGFSLYKHPELTKKVIESAMIAHSITTAISNDDPAILGQDAAGVSYDLYQVVQGFENIGLAGLGARTHNSIRWSNFEDQSDEDDGVKAKRLQA</sequence>
<feature type="signal peptide" evidence="1">
    <location>
        <begin position="1"/>
        <end position="20"/>
    </location>
</feature>
<dbReference type="GO" id="GO:0046103">
    <property type="term" value="P:inosine biosynthetic process"/>
    <property type="evidence" value="ECO:0007669"/>
    <property type="project" value="TreeGrafter"/>
</dbReference>
<dbReference type="SUPFAM" id="SSF51556">
    <property type="entry name" value="Metallo-dependent hydrolases"/>
    <property type="match status" value="1"/>
</dbReference>
<dbReference type="PANTHER" id="PTHR11409:SF39">
    <property type="entry name" value="ADENOSINE DEAMINASE 2"/>
    <property type="match status" value="1"/>
</dbReference>